<reference evidence="1" key="1">
    <citation type="submission" date="2014-11" db="EMBL/GenBank/DDBJ databases">
        <authorList>
            <person name="Amaro Gonzalez C."/>
        </authorList>
    </citation>
    <scope>NUCLEOTIDE SEQUENCE</scope>
</reference>
<organism evidence="1">
    <name type="scientific">Anguilla anguilla</name>
    <name type="common">European freshwater eel</name>
    <name type="synonym">Muraena anguilla</name>
    <dbReference type="NCBI Taxonomy" id="7936"/>
    <lineage>
        <taxon>Eukaryota</taxon>
        <taxon>Metazoa</taxon>
        <taxon>Chordata</taxon>
        <taxon>Craniata</taxon>
        <taxon>Vertebrata</taxon>
        <taxon>Euteleostomi</taxon>
        <taxon>Actinopterygii</taxon>
        <taxon>Neopterygii</taxon>
        <taxon>Teleostei</taxon>
        <taxon>Anguilliformes</taxon>
        <taxon>Anguillidae</taxon>
        <taxon>Anguilla</taxon>
    </lineage>
</organism>
<proteinExistence type="predicted"/>
<reference evidence="1" key="2">
    <citation type="journal article" date="2015" name="Fish Shellfish Immunol.">
        <title>Early steps in the European eel (Anguilla anguilla)-Vibrio vulnificus interaction in the gills: Role of the RtxA13 toxin.</title>
        <authorList>
            <person name="Callol A."/>
            <person name="Pajuelo D."/>
            <person name="Ebbesson L."/>
            <person name="Teles M."/>
            <person name="MacKenzie S."/>
            <person name="Amaro C."/>
        </authorList>
    </citation>
    <scope>NUCLEOTIDE SEQUENCE</scope>
</reference>
<evidence type="ECO:0000313" key="1">
    <source>
        <dbReference type="EMBL" id="JAH85161.1"/>
    </source>
</evidence>
<accession>A0A0E9W4B7</accession>
<name>A0A0E9W4B7_ANGAN</name>
<sequence>MTKIRNMPKRLFSEQKTKFFWPQPGNTTVIILASLLF</sequence>
<dbReference type="AlphaFoldDB" id="A0A0E9W4B7"/>
<protein>
    <submittedName>
        <fullName evidence="1">Uncharacterized protein</fullName>
    </submittedName>
</protein>
<dbReference type="EMBL" id="GBXM01023416">
    <property type="protein sequence ID" value="JAH85161.1"/>
    <property type="molecule type" value="Transcribed_RNA"/>
</dbReference>